<dbReference type="OrthoDB" id="414243at2759"/>
<dbReference type="InterPro" id="IPR036282">
    <property type="entry name" value="Glutathione-S-Trfase_C_sf"/>
</dbReference>
<dbReference type="Pfam" id="PF14497">
    <property type="entry name" value="GST_C_3"/>
    <property type="match status" value="1"/>
</dbReference>
<evidence type="ECO:0000313" key="4">
    <source>
        <dbReference type="Proteomes" id="UP000009170"/>
    </source>
</evidence>
<dbReference type="GO" id="GO:0004364">
    <property type="term" value="F:glutathione transferase activity"/>
    <property type="evidence" value="ECO:0007669"/>
    <property type="project" value="TreeGrafter"/>
</dbReference>
<dbReference type="CDD" id="cd03039">
    <property type="entry name" value="GST_N_Sigma_like"/>
    <property type="match status" value="1"/>
</dbReference>
<dbReference type="InterPro" id="IPR010987">
    <property type="entry name" value="Glutathione-S-Trfase_C-like"/>
</dbReference>
<dbReference type="PROSITE" id="PS50404">
    <property type="entry name" value="GST_NTER"/>
    <property type="match status" value="1"/>
</dbReference>
<dbReference type="GeneID" id="9834788"/>
<dbReference type="Pfam" id="PF02798">
    <property type="entry name" value="GST_N"/>
    <property type="match status" value="1"/>
</dbReference>
<dbReference type="PANTHER" id="PTHR11571">
    <property type="entry name" value="GLUTATHIONE S-TRANSFERASE"/>
    <property type="match status" value="1"/>
</dbReference>
<dbReference type="InterPro" id="IPR004045">
    <property type="entry name" value="Glutathione_S-Trfase_N"/>
</dbReference>
<dbReference type="PROSITE" id="PS50405">
    <property type="entry name" value="GST_CTER"/>
    <property type="match status" value="1"/>
</dbReference>
<dbReference type="EMBL" id="CAID01000001">
    <property type="protein sequence ID" value="CEF96662.1"/>
    <property type="molecule type" value="Genomic_DNA"/>
</dbReference>
<comment type="caution">
    <text evidence="3">The sequence shown here is derived from an EMBL/GenBank/DDBJ whole genome shotgun (WGS) entry which is preliminary data.</text>
</comment>
<dbReference type="InParanoid" id="A0A090M297"/>
<evidence type="ECO:0000313" key="3">
    <source>
        <dbReference type="EMBL" id="CEF96662.1"/>
    </source>
</evidence>
<gene>
    <name evidence="3" type="ORF">OT_ostta01g02847</name>
</gene>
<feature type="domain" description="GST C-terminal" evidence="2">
    <location>
        <begin position="192"/>
        <end position="318"/>
    </location>
</feature>
<organism evidence="3 4">
    <name type="scientific">Ostreococcus tauri</name>
    <name type="common">Marine green alga</name>
    <dbReference type="NCBI Taxonomy" id="70448"/>
    <lineage>
        <taxon>Eukaryota</taxon>
        <taxon>Viridiplantae</taxon>
        <taxon>Chlorophyta</taxon>
        <taxon>Mamiellophyceae</taxon>
        <taxon>Mamiellales</taxon>
        <taxon>Bathycoccaceae</taxon>
        <taxon>Ostreococcus</taxon>
    </lineage>
</organism>
<reference evidence="4" key="1">
    <citation type="journal article" date="2006" name="Proc. Natl. Acad. Sci. U.S.A.">
        <title>Genome analysis of the smallest free-living eukaryote Ostreococcus tauri unveils many unique features.</title>
        <authorList>
            <person name="Derelle E."/>
            <person name="Ferraz C."/>
            <person name="Rombauts S."/>
            <person name="Rouze P."/>
            <person name="Worden A.Z."/>
            <person name="Robbens S."/>
            <person name="Partensky F."/>
            <person name="Degroeve S."/>
            <person name="Echeynie S."/>
            <person name="Cooke R."/>
            <person name="Saeys Y."/>
            <person name="Wuyts J."/>
            <person name="Jabbari K."/>
            <person name="Bowler C."/>
            <person name="Panaud O."/>
            <person name="Piegu B."/>
            <person name="Ball S.G."/>
            <person name="Ral J.-P."/>
            <person name="Bouget F.-Y."/>
            <person name="Piganeau G."/>
            <person name="De Baets B."/>
            <person name="Picard A."/>
            <person name="Delseny M."/>
            <person name="Demaille J."/>
            <person name="Van de Peer Y."/>
            <person name="Moreau H."/>
        </authorList>
    </citation>
    <scope>NUCLEOTIDE SEQUENCE [LARGE SCALE GENOMIC DNA]</scope>
    <source>
        <strain evidence="4">OTTH 0595 / CCAP 157/2 / RCC745</strain>
    </source>
</reference>
<accession>A0A090M297</accession>
<dbReference type="InterPro" id="IPR040079">
    <property type="entry name" value="Glutathione_S-Trfase"/>
</dbReference>
<dbReference type="InterPro" id="IPR036249">
    <property type="entry name" value="Thioredoxin-like_sf"/>
</dbReference>
<dbReference type="PANTHER" id="PTHR11571:SF150">
    <property type="entry name" value="GLUTATHIONE S-TRANSFERASE"/>
    <property type="match status" value="1"/>
</dbReference>
<name>A0A090M297_OSTTA</name>
<dbReference type="KEGG" id="ota:OT_ostta01g02847"/>
<dbReference type="Proteomes" id="UP000009170">
    <property type="component" value="Unassembled WGS sequence"/>
</dbReference>
<dbReference type="SUPFAM" id="SSF52833">
    <property type="entry name" value="Thioredoxin-like"/>
    <property type="match status" value="1"/>
</dbReference>
<dbReference type="STRING" id="70448.A0A090M297"/>
<dbReference type="InterPro" id="IPR050213">
    <property type="entry name" value="GST_superfamily"/>
</dbReference>
<dbReference type="AlphaFoldDB" id="A0A090M297"/>
<protein>
    <submittedName>
        <fullName evidence="3">Glutathione S-transferase, N-terminal</fullName>
    </submittedName>
</protein>
<dbReference type="Gene3D" id="1.20.1050.10">
    <property type="match status" value="1"/>
</dbReference>
<dbReference type="SUPFAM" id="SSF47616">
    <property type="entry name" value="GST C-terminal domain-like"/>
    <property type="match status" value="1"/>
</dbReference>
<evidence type="ECO:0000259" key="2">
    <source>
        <dbReference type="PROSITE" id="PS50405"/>
    </source>
</evidence>
<dbReference type="RefSeq" id="XP_003074348.2">
    <property type="nucleotide sequence ID" value="XM_003074301.2"/>
</dbReference>
<reference evidence="3 4" key="2">
    <citation type="journal article" date="2014" name="BMC Genomics">
        <title>An improved genome of the model marine alga Ostreococcus tauri unfolds by assessing Illumina de novo assemblies.</title>
        <authorList>
            <person name="Blanc-Mathieu R."/>
            <person name="Verhelst B."/>
            <person name="Derelle E."/>
            <person name="Rombauts S."/>
            <person name="Bouget F.Y."/>
            <person name="Carre I."/>
            <person name="Chateau A."/>
            <person name="Eyre-Walker A."/>
            <person name="Grimsley N."/>
            <person name="Moreau H."/>
            <person name="Piegu B."/>
            <person name="Rivals E."/>
            <person name="Schackwitz W."/>
            <person name="Van de Peer Y."/>
            <person name="Piganeau G."/>
        </authorList>
    </citation>
    <scope>NUCLEOTIDE SEQUENCE [LARGE SCALE GENOMIC DNA]</scope>
    <source>
        <strain evidence="4">OTTH 0595 / CCAP 157/2 / RCC745</strain>
    </source>
</reference>
<evidence type="ECO:0000259" key="1">
    <source>
        <dbReference type="PROSITE" id="PS50404"/>
    </source>
</evidence>
<sequence>MFAARAPVALTAKALNATDRRDRRVRVVAKANVDALAPPVTHREMFSIAAKPTKEVKPTTDWKSVVSSPSAAFTAGFVASALIVKAHIAAKSGSKLRKSKPMLRYFDAKGAAEVIRTIFAATGVDFEDYRYTFSMDGPKPTICDQHGVDKDAGVFNSNLKRLPVLEFQGQRIGQSRAIERFVAKDLGLMGKGALQEAEIDAYCEHVRDLREAYQKVRGNPFAPTTPEIEAAKEKWYNETMKQWMEKIECITGEGGYAIGRKMSLADIVLYCALTQSFSDGEKAMAACANAPKVRAVVDEVGRNKGVQEWLRTRPDNRF</sequence>
<dbReference type="Gene3D" id="3.40.30.10">
    <property type="entry name" value="Glutaredoxin"/>
    <property type="match status" value="1"/>
</dbReference>
<dbReference type="SFLD" id="SFLDG00363">
    <property type="entry name" value="AMPS_(cytGST):_Alpha-__Mu-__Pi"/>
    <property type="match status" value="1"/>
</dbReference>
<keyword evidence="4" id="KW-1185">Reference proteome</keyword>
<proteinExistence type="predicted"/>
<dbReference type="InterPro" id="IPR004046">
    <property type="entry name" value="GST_C"/>
</dbReference>
<dbReference type="CDD" id="cd03192">
    <property type="entry name" value="GST_C_Sigma_like"/>
    <property type="match status" value="1"/>
</dbReference>
<feature type="domain" description="GST N-terminal" evidence="1">
    <location>
        <begin position="99"/>
        <end position="190"/>
    </location>
</feature>
<dbReference type="SFLD" id="SFLDS00019">
    <property type="entry name" value="Glutathione_Transferase_(cytos"/>
    <property type="match status" value="1"/>
</dbReference>
<dbReference type="GO" id="GO:0006749">
    <property type="term" value="P:glutathione metabolic process"/>
    <property type="evidence" value="ECO:0007669"/>
    <property type="project" value="TreeGrafter"/>
</dbReference>